<evidence type="ECO:0000256" key="1">
    <source>
        <dbReference type="ARBA" id="ARBA00004141"/>
    </source>
</evidence>
<protein>
    <submittedName>
        <fullName evidence="8">MATE family efflux transporter</fullName>
    </submittedName>
</protein>
<dbReference type="RefSeq" id="WP_103445817.1">
    <property type="nucleotide sequence ID" value="NZ_MINH01000016.1"/>
</dbReference>
<feature type="transmembrane region" description="Helical" evidence="7">
    <location>
        <begin position="49"/>
        <end position="73"/>
    </location>
</feature>
<keyword evidence="4 7" id="KW-0812">Transmembrane</keyword>
<dbReference type="GO" id="GO:0005886">
    <property type="term" value="C:plasma membrane"/>
    <property type="evidence" value="ECO:0007669"/>
    <property type="project" value="TreeGrafter"/>
</dbReference>
<dbReference type="EMBL" id="MINH01000016">
    <property type="protein sequence ID" value="POG12416.1"/>
    <property type="molecule type" value="Genomic_DNA"/>
</dbReference>
<evidence type="ECO:0000256" key="4">
    <source>
        <dbReference type="ARBA" id="ARBA00022692"/>
    </source>
</evidence>
<dbReference type="InterPro" id="IPR050222">
    <property type="entry name" value="MATE_MdtK"/>
</dbReference>
<feature type="transmembrane region" description="Helical" evidence="7">
    <location>
        <begin position="137"/>
        <end position="159"/>
    </location>
</feature>
<evidence type="ECO:0000313" key="9">
    <source>
        <dbReference type="Proteomes" id="UP000237230"/>
    </source>
</evidence>
<evidence type="ECO:0000256" key="3">
    <source>
        <dbReference type="ARBA" id="ARBA00022448"/>
    </source>
</evidence>
<comment type="subcellular location">
    <subcellularLocation>
        <location evidence="1">Membrane</location>
        <topology evidence="1">Multi-pass membrane protein</topology>
    </subcellularLocation>
</comment>
<accession>A0A2S3X9Y3</accession>
<feature type="transmembrane region" description="Helical" evidence="7">
    <location>
        <begin position="166"/>
        <end position="187"/>
    </location>
</feature>
<keyword evidence="5 7" id="KW-1133">Transmembrane helix</keyword>
<dbReference type="GO" id="GO:0042910">
    <property type="term" value="F:xenobiotic transmembrane transporter activity"/>
    <property type="evidence" value="ECO:0007669"/>
    <property type="project" value="InterPro"/>
</dbReference>
<evidence type="ECO:0000256" key="6">
    <source>
        <dbReference type="ARBA" id="ARBA00023136"/>
    </source>
</evidence>
<evidence type="ECO:0000256" key="2">
    <source>
        <dbReference type="ARBA" id="ARBA00010199"/>
    </source>
</evidence>
<gene>
    <name evidence="8" type="ORF">BGP84_03790</name>
</gene>
<dbReference type="NCBIfam" id="TIGR00797">
    <property type="entry name" value="matE"/>
    <property type="match status" value="1"/>
</dbReference>
<evidence type="ECO:0000256" key="7">
    <source>
        <dbReference type="SAM" id="Phobius"/>
    </source>
</evidence>
<comment type="caution">
    <text evidence="8">The sequence shown here is derived from an EMBL/GenBank/DDBJ whole genome shotgun (WGS) entry which is preliminary data.</text>
</comment>
<dbReference type="PANTHER" id="PTHR43298:SF2">
    <property type="entry name" value="FMN_FAD EXPORTER YEEO-RELATED"/>
    <property type="match status" value="1"/>
</dbReference>
<feature type="transmembrane region" description="Helical" evidence="7">
    <location>
        <begin position="392"/>
        <end position="408"/>
    </location>
</feature>
<dbReference type="InterPro" id="IPR002528">
    <property type="entry name" value="MATE_fam"/>
</dbReference>
<organism evidence="8 9">
    <name type="scientific">Pseudomonas putida</name>
    <name type="common">Arthrobacter siderocapsulatus</name>
    <dbReference type="NCBI Taxonomy" id="303"/>
    <lineage>
        <taxon>Bacteria</taxon>
        <taxon>Pseudomonadati</taxon>
        <taxon>Pseudomonadota</taxon>
        <taxon>Gammaproteobacteria</taxon>
        <taxon>Pseudomonadales</taxon>
        <taxon>Pseudomonadaceae</taxon>
        <taxon>Pseudomonas</taxon>
    </lineage>
</organism>
<feature type="transmembrane region" description="Helical" evidence="7">
    <location>
        <begin position="247"/>
        <end position="266"/>
    </location>
</feature>
<feature type="transmembrane region" description="Helical" evidence="7">
    <location>
        <begin position="317"/>
        <end position="339"/>
    </location>
</feature>
<proteinExistence type="inferred from homology"/>
<dbReference type="Pfam" id="PF01554">
    <property type="entry name" value="MatE"/>
    <property type="match status" value="2"/>
</dbReference>
<feature type="transmembrane region" description="Helical" evidence="7">
    <location>
        <begin position="414"/>
        <end position="438"/>
    </location>
</feature>
<evidence type="ECO:0000313" key="8">
    <source>
        <dbReference type="EMBL" id="POG12416.1"/>
    </source>
</evidence>
<comment type="similarity">
    <text evidence="2">Belongs to the multi antimicrobial extrusion (MATE) (TC 2.A.66.1) family.</text>
</comment>
<name>A0A2S3X9Y3_PSEPU</name>
<dbReference type="OrthoDB" id="9789527at2"/>
<dbReference type="GO" id="GO:0015297">
    <property type="term" value="F:antiporter activity"/>
    <property type="evidence" value="ECO:0007669"/>
    <property type="project" value="InterPro"/>
</dbReference>
<evidence type="ECO:0000256" key="5">
    <source>
        <dbReference type="ARBA" id="ARBA00022989"/>
    </source>
</evidence>
<reference evidence="8 9" key="2">
    <citation type="submission" date="2018-03" db="EMBL/GenBank/DDBJ databases">
        <title>Draft genome of Pseudomonas putida strain KH-21-114.</title>
        <authorList>
            <person name="Yoshizawa S."/>
            <person name="Khan N.H."/>
            <person name="Nishimura M."/>
            <person name="Chiura H.X."/>
            <person name="Ogura Y."/>
            <person name="Hayashi T."/>
            <person name="Kogure K."/>
        </authorList>
    </citation>
    <scope>NUCLEOTIDE SEQUENCE [LARGE SCALE GENOMIC DNA]</scope>
    <source>
        <strain evidence="8 9">KH-21-114</strain>
    </source>
</reference>
<keyword evidence="3" id="KW-0813">Transport</keyword>
<keyword evidence="6 7" id="KW-0472">Membrane</keyword>
<feature type="transmembrane region" description="Helical" evidence="7">
    <location>
        <begin position="17"/>
        <end position="37"/>
    </location>
</feature>
<dbReference type="InterPro" id="IPR044644">
    <property type="entry name" value="DinF-like"/>
</dbReference>
<feature type="transmembrane region" description="Helical" evidence="7">
    <location>
        <begin position="94"/>
        <end position="117"/>
    </location>
</feature>
<feature type="transmembrane region" description="Helical" evidence="7">
    <location>
        <begin position="359"/>
        <end position="380"/>
    </location>
</feature>
<sequence length="445" mass="47766">MSQLSADWQHRPTHLKVWALAAPMILSNISVPLVALVDSTVIGHLPHAHQLGAVAVGATLFTFMVGLMGFLRMGSTGFAAQAAGRTDGAALRQVLVQGLLLAVAFALLIGLLALPFSQLALHAMQPSEALQQSTEDFFHTRLLGLPAALASYALVGWFLGTQNARAPLAILLTTNLLNIALNLWFVLGLNWGVLGSARASVIAEWSAALLGLALTRPALRAYPGQIAWAALKRWQAWRPLLAVNRDIFLRSLALQLVFLLITVQGARLGEATVAANALLLNGLLLTAYALDGLAHAVEALCGHAIGARDRDTLRRSLVVACGWSLITSLGFAGLFLLGGHLFIDLQTNIESVRAAAYPYLPYLALLPLIAVWSYLLDGLFIGATRAREMRNAMLLSVVIALPLGWLSTELGNHGLWLAFLGFMVLRALTLGATGLHLYRQGKWVE</sequence>
<dbReference type="AlphaFoldDB" id="A0A2S3X9Y3"/>
<dbReference type="CDD" id="cd13136">
    <property type="entry name" value="MATE_DinF_like"/>
    <property type="match status" value="1"/>
</dbReference>
<dbReference type="Proteomes" id="UP000237230">
    <property type="component" value="Unassembled WGS sequence"/>
</dbReference>
<dbReference type="PANTHER" id="PTHR43298">
    <property type="entry name" value="MULTIDRUG RESISTANCE PROTEIN NORM-RELATED"/>
    <property type="match status" value="1"/>
</dbReference>
<reference evidence="8 9" key="1">
    <citation type="submission" date="2016-08" db="EMBL/GenBank/DDBJ databases">
        <authorList>
            <person name="Seilhamer J.J."/>
        </authorList>
    </citation>
    <scope>NUCLEOTIDE SEQUENCE [LARGE SCALE GENOMIC DNA]</scope>
    <source>
        <strain evidence="8 9">KH-21-114</strain>
    </source>
</reference>